<organism evidence="1 2">
    <name type="scientific">Ferviditalea candida</name>
    <dbReference type="NCBI Taxonomy" id="3108399"/>
    <lineage>
        <taxon>Bacteria</taxon>
        <taxon>Bacillati</taxon>
        <taxon>Bacillota</taxon>
        <taxon>Bacilli</taxon>
        <taxon>Bacillales</taxon>
        <taxon>Paenibacillaceae</taxon>
        <taxon>Ferviditalea</taxon>
    </lineage>
</organism>
<keyword evidence="2" id="KW-1185">Reference proteome</keyword>
<accession>A0ABU5ZLM0</accession>
<dbReference type="Proteomes" id="UP001310386">
    <property type="component" value="Unassembled WGS sequence"/>
</dbReference>
<name>A0ABU5ZLM0_9BACL</name>
<gene>
    <name evidence="1" type="ORF">VF724_17455</name>
</gene>
<proteinExistence type="predicted"/>
<protein>
    <submittedName>
        <fullName evidence="1">Uncharacterized protein</fullName>
    </submittedName>
</protein>
<dbReference type="EMBL" id="JAYJLD010000035">
    <property type="protein sequence ID" value="MEB3103422.1"/>
    <property type="molecule type" value="Genomic_DNA"/>
</dbReference>
<sequence>MTIPPSKTKGRKYKYPRPSFPPVKVADYANDEQLPWQRIILAEGAKGPIVADVKCVRVVVCTSSTPYVNYLAPKEAVWLYIRRYANDRIPFAMRRIIRQWKS</sequence>
<dbReference type="RefSeq" id="WP_371755548.1">
    <property type="nucleotide sequence ID" value="NZ_JAYJLD010000035.1"/>
</dbReference>
<evidence type="ECO:0000313" key="2">
    <source>
        <dbReference type="Proteomes" id="UP001310386"/>
    </source>
</evidence>
<comment type="caution">
    <text evidence="1">The sequence shown here is derived from an EMBL/GenBank/DDBJ whole genome shotgun (WGS) entry which is preliminary data.</text>
</comment>
<reference evidence="1" key="1">
    <citation type="submission" date="2023-12" db="EMBL/GenBank/DDBJ databases">
        <title>Fervidustalea candida gen. nov., sp. nov., a novel member of the family Paenibacillaceae isolated from a geothermal area.</title>
        <authorList>
            <person name="Li W.-J."/>
            <person name="Jiao J.-Y."/>
            <person name="Chen Y."/>
        </authorList>
    </citation>
    <scope>NUCLEOTIDE SEQUENCE</scope>
    <source>
        <strain evidence="1">SYSU GA230002</strain>
    </source>
</reference>
<evidence type="ECO:0000313" key="1">
    <source>
        <dbReference type="EMBL" id="MEB3103422.1"/>
    </source>
</evidence>